<sequence length="236" mass="25800">MLEVIGVDLFYGDAQAVWDVSFHVDKELIVALVGTNGAGKSTLLDAISGIIRPEKGKILFSGKSLANMKPEEVVDLGISHVPEGRRLFSRLTVLENLELGAFPSRTRPFLKESLERAFSLFPLLKNRIHQTAGSLSGGEQQMLAIARALMARPTLLMLDEPSLGLAPVILKLMFEIVQALNREGVTILLVEQNVHQTLEIADHVYVLKAGKIELSGGGKDLLRNSDFQQAYLGMKG</sequence>
<dbReference type="PROSITE" id="PS00211">
    <property type="entry name" value="ABC_TRANSPORTER_1"/>
    <property type="match status" value="1"/>
</dbReference>
<accession>A0A8J6MVD5</accession>
<evidence type="ECO:0000313" key="7">
    <source>
        <dbReference type="EMBL" id="MBC8175947.1"/>
    </source>
</evidence>
<dbReference type="GO" id="GO:0016887">
    <property type="term" value="F:ATP hydrolysis activity"/>
    <property type="evidence" value="ECO:0007669"/>
    <property type="project" value="InterPro"/>
</dbReference>
<organism evidence="7 8">
    <name type="scientific">Candidatus Desulfacyla euxinica</name>
    <dbReference type="NCBI Taxonomy" id="2841693"/>
    <lineage>
        <taxon>Bacteria</taxon>
        <taxon>Deltaproteobacteria</taxon>
        <taxon>Candidatus Desulfacyla</taxon>
    </lineage>
</organism>
<dbReference type="SMART" id="SM00382">
    <property type="entry name" value="AAA"/>
    <property type="match status" value="1"/>
</dbReference>
<keyword evidence="4 7" id="KW-0067">ATP-binding</keyword>
<protein>
    <submittedName>
        <fullName evidence="7">ABC transporter ATP-binding protein</fullName>
    </submittedName>
</protein>
<dbReference type="PANTHER" id="PTHR43820">
    <property type="entry name" value="HIGH-AFFINITY BRANCHED-CHAIN AMINO ACID TRANSPORT ATP-BINDING PROTEIN LIVF"/>
    <property type="match status" value="1"/>
</dbReference>
<dbReference type="Gene3D" id="3.40.50.300">
    <property type="entry name" value="P-loop containing nucleotide triphosphate hydrolases"/>
    <property type="match status" value="1"/>
</dbReference>
<keyword evidence="3" id="KW-0547">Nucleotide-binding</keyword>
<evidence type="ECO:0000256" key="2">
    <source>
        <dbReference type="ARBA" id="ARBA00022448"/>
    </source>
</evidence>
<comment type="caution">
    <text evidence="7">The sequence shown here is derived from an EMBL/GenBank/DDBJ whole genome shotgun (WGS) entry which is preliminary data.</text>
</comment>
<reference evidence="7 8" key="1">
    <citation type="submission" date="2020-08" db="EMBL/GenBank/DDBJ databases">
        <title>Bridging the membrane lipid divide: bacteria of the FCB group superphylum have the potential to synthesize archaeal ether lipids.</title>
        <authorList>
            <person name="Villanueva L."/>
            <person name="Von Meijenfeldt F.A.B."/>
            <person name="Westbye A.B."/>
            <person name="Yadav S."/>
            <person name="Hopmans E.C."/>
            <person name="Dutilh B.E."/>
            <person name="Sinninghe Damste J.S."/>
        </authorList>
    </citation>
    <scope>NUCLEOTIDE SEQUENCE [LARGE SCALE GENOMIC DNA]</scope>
    <source>
        <strain evidence="7">NIOZ-UU27</strain>
    </source>
</reference>
<dbReference type="EMBL" id="JACNJD010000057">
    <property type="protein sequence ID" value="MBC8175947.1"/>
    <property type="molecule type" value="Genomic_DNA"/>
</dbReference>
<dbReference type="InterPro" id="IPR003439">
    <property type="entry name" value="ABC_transporter-like_ATP-bd"/>
</dbReference>
<dbReference type="InterPro" id="IPR017871">
    <property type="entry name" value="ABC_transporter-like_CS"/>
</dbReference>
<gene>
    <name evidence="7" type="ORF">H8E19_00970</name>
</gene>
<proteinExistence type="inferred from homology"/>
<evidence type="ECO:0000313" key="8">
    <source>
        <dbReference type="Proteomes" id="UP000650524"/>
    </source>
</evidence>
<dbReference type="AlphaFoldDB" id="A0A8J6MVD5"/>
<keyword evidence="2" id="KW-0813">Transport</keyword>
<dbReference type="GO" id="GO:0015807">
    <property type="term" value="P:L-amino acid transport"/>
    <property type="evidence" value="ECO:0007669"/>
    <property type="project" value="TreeGrafter"/>
</dbReference>
<dbReference type="InterPro" id="IPR027417">
    <property type="entry name" value="P-loop_NTPase"/>
</dbReference>
<dbReference type="GO" id="GO:0005524">
    <property type="term" value="F:ATP binding"/>
    <property type="evidence" value="ECO:0007669"/>
    <property type="project" value="UniProtKB-KW"/>
</dbReference>
<dbReference type="Pfam" id="PF00005">
    <property type="entry name" value="ABC_tran"/>
    <property type="match status" value="1"/>
</dbReference>
<dbReference type="PANTHER" id="PTHR43820:SF4">
    <property type="entry name" value="HIGH-AFFINITY BRANCHED-CHAIN AMINO ACID TRANSPORT ATP-BINDING PROTEIN LIVF"/>
    <property type="match status" value="1"/>
</dbReference>
<dbReference type="SUPFAM" id="SSF52540">
    <property type="entry name" value="P-loop containing nucleoside triphosphate hydrolases"/>
    <property type="match status" value="1"/>
</dbReference>
<dbReference type="Proteomes" id="UP000650524">
    <property type="component" value="Unassembled WGS sequence"/>
</dbReference>
<keyword evidence="5" id="KW-0029">Amino-acid transport</keyword>
<dbReference type="CDD" id="cd03224">
    <property type="entry name" value="ABC_TM1139_LivF_branched"/>
    <property type="match status" value="1"/>
</dbReference>
<evidence type="ECO:0000256" key="5">
    <source>
        <dbReference type="ARBA" id="ARBA00022970"/>
    </source>
</evidence>
<comment type="similarity">
    <text evidence="1">Belongs to the ABC transporter superfamily.</text>
</comment>
<name>A0A8J6MVD5_9DELT</name>
<dbReference type="InterPro" id="IPR003593">
    <property type="entry name" value="AAA+_ATPase"/>
</dbReference>
<evidence type="ECO:0000256" key="4">
    <source>
        <dbReference type="ARBA" id="ARBA00022840"/>
    </source>
</evidence>
<evidence type="ECO:0000256" key="1">
    <source>
        <dbReference type="ARBA" id="ARBA00005417"/>
    </source>
</evidence>
<evidence type="ECO:0000259" key="6">
    <source>
        <dbReference type="PROSITE" id="PS50893"/>
    </source>
</evidence>
<evidence type="ECO:0000256" key="3">
    <source>
        <dbReference type="ARBA" id="ARBA00022741"/>
    </source>
</evidence>
<dbReference type="InterPro" id="IPR052156">
    <property type="entry name" value="BCAA_Transport_ATP-bd_LivF"/>
</dbReference>
<dbReference type="GO" id="GO:0015658">
    <property type="term" value="F:branched-chain amino acid transmembrane transporter activity"/>
    <property type="evidence" value="ECO:0007669"/>
    <property type="project" value="TreeGrafter"/>
</dbReference>
<dbReference type="PROSITE" id="PS50893">
    <property type="entry name" value="ABC_TRANSPORTER_2"/>
    <property type="match status" value="1"/>
</dbReference>
<feature type="domain" description="ABC transporter" evidence="6">
    <location>
        <begin position="2"/>
        <end position="234"/>
    </location>
</feature>